<sequence length="262" mass="29285">MSDSQSSEQENQSEDQDKTADSTDSKDSAASEEEQYLITIDSRILQKEFARLENENEEWNRQFSSRVGTAAAAKNKPLIDQHERDLASLKSENFKNRVKAMSDEDLEKAVETDEDFSQRYHDSKFTKPNTDKIQKDLEDNLVLESFLNSLAFGRASGLDETAISEIESKARNGFYSNSGETQLESLNKIQGDINRKIISSNKDTATNSSLTKAGPDTTNRSKGSGVSEDLPETTEEFNRLPWAKQQAIVSTPEGKQAVIDLK</sequence>
<protein>
    <submittedName>
        <fullName evidence="2">Uncharacterized protein</fullName>
    </submittedName>
</protein>
<reference evidence="2" key="1">
    <citation type="journal article" date="2015" name="Nature">
        <title>Complex archaea that bridge the gap between prokaryotes and eukaryotes.</title>
        <authorList>
            <person name="Spang A."/>
            <person name="Saw J.H."/>
            <person name="Jorgensen S.L."/>
            <person name="Zaremba-Niedzwiedzka K."/>
            <person name="Martijn J."/>
            <person name="Lind A.E."/>
            <person name="van Eijk R."/>
            <person name="Schleper C."/>
            <person name="Guy L."/>
            <person name="Ettema T.J."/>
        </authorList>
    </citation>
    <scope>NUCLEOTIDE SEQUENCE</scope>
</reference>
<feature type="compositionally biased region" description="Basic and acidic residues" evidence="1">
    <location>
        <begin position="15"/>
        <end position="29"/>
    </location>
</feature>
<evidence type="ECO:0000313" key="2">
    <source>
        <dbReference type="EMBL" id="KKM96184.1"/>
    </source>
</evidence>
<dbReference type="AlphaFoldDB" id="A0A0F9LM97"/>
<evidence type="ECO:0000256" key="1">
    <source>
        <dbReference type="SAM" id="MobiDB-lite"/>
    </source>
</evidence>
<feature type="region of interest" description="Disordered" evidence="1">
    <location>
        <begin position="1"/>
        <end position="37"/>
    </location>
</feature>
<name>A0A0F9LM97_9ZZZZ</name>
<feature type="compositionally biased region" description="Low complexity" evidence="1">
    <location>
        <begin position="1"/>
        <end position="10"/>
    </location>
</feature>
<feature type="region of interest" description="Disordered" evidence="1">
    <location>
        <begin position="109"/>
        <end position="131"/>
    </location>
</feature>
<feature type="region of interest" description="Disordered" evidence="1">
    <location>
        <begin position="204"/>
        <end position="239"/>
    </location>
</feature>
<organism evidence="2">
    <name type="scientific">marine sediment metagenome</name>
    <dbReference type="NCBI Taxonomy" id="412755"/>
    <lineage>
        <taxon>unclassified sequences</taxon>
        <taxon>metagenomes</taxon>
        <taxon>ecological metagenomes</taxon>
    </lineage>
</organism>
<feature type="compositionally biased region" description="Polar residues" evidence="1">
    <location>
        <begin position="204"/>
        <end position="224"/>
    </location>
</feature>
<comment type="caution">
    <text evidence="2">The sequence shown here is derived from an EMBL/GenBank/DDBJ whole genome shotgun (WGS) entry which is preliminary data.</text>
</comment>
<proteinExistence type="predicted"/>
<dbReference type="EMBL" id="LAZR01005913">
    <property type="protein sequence ID" value="KKM96184.1"/>
    <property type="molecule type" value="Genomic_DNA"/>
</dbReference>
<gene>
    <name evidence="2" type="ORF">LCGC14_1180710</name>
</gene>
<accession>A0A0F9LM97</accession>